<dbReference type="InterPro" id="IPR009272">
    <property type="entry name" value="DUF929"/>
</dbReference>
<gene>
    <name evidence="2" type="ORF">GCM10025862_06770</name>
</gene>
<keyword evidence="3" id="KW-1185">Reference proteome</keyword>
<proteinExistence type="predicted"/>
<name>A0ABQ6HJJ8_9MICO</name>
<accession>A0ABQ6HJJ8</accession>
<evidence type="ECO:0000256" key="1">
    <source>
        <dbReference type="SAM" id="Phobius"/>
    </source>
</evidence>
<evidence type="ECO:0008006" key="4">
    <source>
        <dbReference type="Google" id="ProtNLM"/>
    </source>
</evidence>
<evidence type="ECO:0000313" key="2">
    <source>
        <dbReference type="EMBL" id="GMA18656.1"/>
    </source>
</evidence>
<dbReference type="Proteomes" id="UP001157109">
    <property type="component" value="Unassembled WGS sequence"/>
</dbReference>
<keyword evidence="1" id="KW-0472">Membrane</keyword>
<evidence type="ECO:0000313" key="3">
    <source>
        <dbReference type="Proteomes" id="UP001157109"/>
    </source>
</evidence>
<dbReference type="EMBL" id="BSUJ01000001">
    <property type="protein sequence ID" value="GMA18656.1"/>
    <property type="molecule type" value="Genomic_DNA"/>
</dbReference>
<comment type="caution">
    <text evidence="2">The sequence shown here is derived from an EMBL/GenBank/DDBJ whole genome shotgun (WGS) entry which is preliminary data.</text>
</comment>
<protein>
    <recommendedName>
        <fullName evidence="4">DUF929 domain-containing protein</fullName>
    </recommendedName>
</protein>
<dbReference type="Pfam" id="PF06053">
    <property type="entry name" value="DUF929"/>
    <property type="match status" value="1"/>
</dbReference>
<reference evidence="3" key="1">
    <citation type="journal article" date="2019" name="Int. J. Syst. Evol. Microbiol.">
        <title>The Global Catalogue of Microorganisms (GCM) 10K type strain sequencing project: providing services to taxonomists for standard genome sequencing and annotation.</title>
        <authorList>
            <consortium name="The Broad Institute Genomics Platform"/>
            <consortium name="The Broad Institute Genome Sequencing Center for Infectious Disease"/>
            <person name="Wu L."/>
            <person name="Ma J."/>
        </authorList>
    </citation>
    <scope>NUCLEOTIDE SEQUENCE [LARGE SCALE GENOMIC DNA]</scope>
    <source>
        <strain evidence="3">NBRC 105830</strain>
    </source>
</reference>
<keyword evidence="1" id="KW-0812">Transmembrane</keyword>
<feature type="transmembrane region" description="Helical" evidence="1">
    <location>
        <begin position="30"/>
        <end position="53"/>
    </location>
</feature>
<organism evidence="2 3">
    <name type="scientific">Arsenicicoccus piscis</name>
    <dbReference type="NCBI Taxonomy" id="673954"/>
    <lineage>
        <taxon>Bacteria</taxon>
        <taxon>Bacillati</taxon>
        <taxon>Actinomycetota</taxon>
        <taxon>Actinomycetes</taxon>
        <taxon>Micrococcales</taxon>
        <taxon>Intrasporangiaceae</taxon>
        <taxon>Arsenicicoccus</taxon>
    </lineage>
</organism>
<dbReference type="RefSeq" id="WP_284283704.1">
    <property type="nucleotide sequence ID" value="NZ_BSUJ01000001.1"/>
</dbReference>
<keyword evidence="1" id="KW-1133">Transmembrane helix</keyword>
<sequence length="312" mass="32357">MAKKNRQSAAKARAAELRRQQEAAERRRRLVLAATTIGVIVAIVAVMVAVAMWPKDEDAATTAGTGGGPLSAAATRSLTTIPAATFDKVGLGSAGDFLAKTSNAPARVKDGQAVTADGKPQILYVGAQYCPYCAGLRWSAAAALARFGTFGPLQTTTSAPSPEVYPSTATISFSKPTFTSKYVTFTGYETRDNVFKNGQYGKLDEMTSADSETEQRLNKPPYVQSAGAIPFMSFGGKVVHGGAVFDTSVLQGRSADQIAAALADPDDDITKAVVGGANVITAAICEQTGNQPADVCSSAAVKQALTTFKTAG</sequence>